<organism evidence="1 2">
    <name type="scientific">Cupriavidus taiwanensis</name>
    <dbReference type="NCBI Taxonomy" id="164546"/>
    <lineage>
        <taxon>Bacteria</taxon>
        <taxon>Pseudomonadati</taxon>
        <taxon>Pseudomonadota</taxon>
        <taxon>Betaproteobacteria</taxon>
        <taxon>Burkholderiales</taxon>
        <taxon>Burkholderiaceae</taxon>
        <taxon>Cupriavidus</taxon>
    </lineage>
</organism>
<proteinExistence type="predicted"/>
<accession>A0A976A7Q5</accession>
<dbReference type="AlphaFoldDB" id="A0A976A7Q5"/>
<gene>
    <name evidence="1" type="ORF">CBM2587_B80234</name>
</gene>
<dbReference type="EMBL" id="OFSQ01000037">
    <property type="protein sequence ID" value="SOY66957.1"/>
    <property type="molecule type" value="Genomic_DNA"/>
</dbReference>
<dbReference type="Proteomes" id="UP000256780">
    <property type="component" value="Chromosome CBM2587_b"/>
</dbReference>
<evidence type="ECO:0000313" key="2">
    <source>
        <dbReference type="Proteomes" id="UP000256780"/>
    </source>
</evidence>
<sequence length="60" mass="7063">MDAFRLMPAQVDGPARNLHKVFRRLHTERFACSILECTSAHFFSLVTGDRHEQYSRAERR</sequence>
<protein>
    <submittedName>
        <fullName evidence="1">Uncharacterized protein</fullName>
    </submittedName>
</protein>
<comment type="caution">
    <text evidence="1">The sequence shown here is derived from an EMBL/GenBank/DDBJ whole genome shotgun (WGS) entry which is preliminary data.</text>
</comment>
<name>A0A976A7Q5_9BURK</name>
<evidence type="ECO:0000313" key="1">
    <source>
        <dbReference type="EMBL" id="SOY66957.1"/>
    </source>
</evidence>
<reference evidence="1 2" key="1">
    <citation type="submission" date="2018-01" db="EMBL/GenBank/DDBJ databases">
        <authorList>
            <person name="Clerissi C."/>
        </authorList>
    </citation>
    <scope>NUCLEOTIDE SEQUENCE [LARGE SCALE GENOMIC DNA]</scope>
    <source>
        <strain evidence="1">Cupriavidus sp. LMG 19464</strain>
    </source>
</reference>